<evidence type="ECO:0000256" key="2">
    <source>
        <dbReference type="ARBA" id="ARBA00003921"/>
    </source>
</evidence>
<evidence type="ECO:0000313" key="19">
    <source>
        <dbReference type="Proteomes" id="UP000034349"/>
    </source>
</evidence>
<dbReference type="InterPro" id="IPR003170">
    <property type="entry name" value="MurB"/>
</dbReference>
<dbReference type="GO" id="GO:0071949">
    <property type="term" value="F:FAD binding"/>
    <property type="evidence" value="ECO:0007669"/>
    <property type="project" value="InterPro"/>
</dbReference>
<dbReference type="InterPro" id="IPR006094">
    <property type="entry name" value="Oxid_FAD_bind_N"/>
</dbReference>
<comment type="cofactor">
    <cofactor evidence="1 16">
        <name>FAD</name>
        <dbReference type="ChEBI" id="CHEBI:57692"/>
    </cofactor>
</comment>
<evidence type="ECO:0000256" key="9">
    <source>
        <dbReference type="ARBA" id="ARBA00022857"/>
    </source>
</evidence>
<dbReference type="Pfam" id="PF01565">
    <property type="entry name" value="FAD_binding_4"/>
    <property type="match status" value="1"/>
</dbReference>
<comment type="caution">
    <text evidence="18">The sequence shown here is derived from an EMBL/GenBank/DDBJ whole genome shotgun (WGS) entry which is preliminary data.</text>
</comment>
<dbReference type="Gene3D" id="3.30.43.10">
    <property type="entry name" value="Uridine Diphospho-n-acetylenolpyruvylglucosamine Reductase, domain 2"/>
    <property type="match status" value="1"/>
</dbReference>
<dbReference type="InterPro" id="IPR036635">
    <property type="entry name" value="MurB_C_sf"/>
</dbReference>
<dbReference type="GO" id="GO:0071555">
    <property type="term" value="P:cell wall organization"/>
    <property type="evidence" value="ECO:0007669"/>
    <property type="project" value="UniProtKB-KW"/>
</dbReference>
<evidence type="ECO:0000256" key="14">
    <source>
        <dbReference type="ARBA" id="ARBA00023316"/>
    </source>
</evidence>
<dbReference type="NCBIfam" id="TIGR00179">
    <property type="entry name" value="murB"/>
    <property type="match status" value="1"/>
</dbReference>
<comment type="catalytic activity">
    <reaction evidence="15 16">
        <text>UDP-N-acetyl-alpha-D-muramate + NADP(+) = UDP-N-acetyl-3-O-(1-carboxyvinyl)-alpha-D-glucosamine + NADPH + H(+)</text>
        <dbReference type="Rhea" id="RHEA:12248"/>
        <dbReference type="ChEBI" id="CHEBI:15378"/>
        <dbReference type="ChEBI" id="CHEBI:57783"/>
        <dbReference type="ChEBI" id="CHEBI:58349"/>
        <dbReference type="ChEBI" id="CHEBI:68483"/>
        <dbReference type="ChEBI" id="CHEBI:70757"/>
        <dbReference type="EC" id="1.3.1.98"/>
    </reaction>
</comment>
<dbReference type="EC" id="1.3.1.98" evidence="16"/>
<dbReference type="InterPro" id="IPR016166">
    <property type="entry name" value="FAD-bd_PCMH"/>
</dbReference>
<dbReference type="PROSITE" id="PS51387">
    <property type="entry name" value="FAD_PCMH"/>
    <property type="match status" value="1"/>
</dbReference>
<dbReference type="PANTHER" id="PTHR21071">
    <property type="entry name" value="UDP-N-ACETYLENOLPYRUVOYLGLUCOSAMINE REDUCTASE"/>
    <property type="match status" value="1"/>
</dbReference>
<dbReference type="GO" id="GO:0051301">
    <property type="term" value="P:cell division"/>
    <property type="evidence" value="ECO:0007669"/>
    <property type="project" value="UniProtKB-KW"/>
</dbReference>
<feature type="domain" description="FAD-binding PCMH-type" evidence="17">
    <location>
        <begin position="16"/>
        <end position="183"/>
    </location>
</feature>
<feature type="active site" evidence="16">
    <location>
        <position position="160"/>
    </location>
</feature>
<evidence type="ECO:0000256" key="15">
    <source>
        <dbReference type="ARBA" id="ARBA00048914"/>
    </source>
</evidence>
<keyword evidence="8 16" id="KW-0274">FAD</keyword>
<dbReference type="SUPFAM" id="SSF56176">
    <property type="entry name" value="FAD-binding/transporter-associated domain-like"/>
    <property type="match status" value="1"/>
</dbReference>
<evidence type="ECO:0000256" key="8">
    <source>
        <dbReference type="ARBA" id="ARBA00022827"/>
    </source>
</evidence>
<evidence type="ECO:0000256" key="3">
    <source>
        <dbReference type="ARBA" id="ARBA00004496"/>
    </source>
</evidence>
<dbReference type="Gene3D" id="3.90.78.10">
    <property type="entry name" value="UDP-N-acetylenolpyruvoylglucosamine reductase, C-terminal domain"/>
    <property type="match status" value="1"/>
</dbReference>
<keyword evidence="7 16" id="KW-0285">Flavoprotein</keyword>
<feature type="active site" evidence="16">
    <location>
        <position position="306"/>
    </location>
</feature>
<keyword evidence="14 16" id="KW-0961">Cell wall biogenesis/degradation</keyword>
<keyword evidence="5 16" id="KW-0963">Cytoplasm</keyword>
<dbReference type="GO" id="GO:0009252">
    <property type="term" value="P:peptidoglycan biosynthetic process"/>
    <property type="evidence" value="ECO:0007669"/>
    <property type="project" value="UniProtKB-UniRule"/>
</dbReference>
<dbReference type="PATRIC" id="fig|1618475.3.peg.520"/>
<dbReference type="GO" id="GO:0005829">
    <property type="term" value="C:cytosol"/>
    <property type="evidence" value="ECO:0007669"/>
    <property type="project" value="TreeGrafter"/>
</dbReference>
<dbReference type="InterPro" id="IPR016169">
    <property type="entry name" value="FAD-bd_PCMH_sub2"/>
</dbReference>
<evidence type="ECO:0000256" key="12">
    <source>
        <dbReference type="ARBA" id="ARBA00023002"/>
    </source>
</evidence>
<protein>
    <recommendedName>
        <fullName evidence="16">UDP-N-acetylenolpyruvoylglucosamine reductase</fullName>
        <ecNumber evidence="16">1.3.1.98</ecNumber>
    </recommendedName>
    <alternativeName>
        <fullName evidence="16">UDP-N-acetylmuramate dehydrogenase</fullName>
    </alternativeName>
</protein>
<reference evidence="18 19" key="1">
    <citation type="journal article" date="2015" name="Nature">
        <title>rRNA introns, odd ribosomes, and small enigmatic genomes across a large radiation of phyla.</title>
        <authorList>
            <person name="Brown C.T."/>
            <person name="Hug L.A."/>
            <person name="Thomas B.C."/>
            <person name="Sharon I."/>
            <person name="Castelle C.J."/>
            <person name="Singh A."/>
            <person name="Wilkins M.J."/>
            <person name="Williams K.H."/>
            <person name="Banfield J.F."/>
        </authorList>
    </citation>
    <scope>NUCLEOTIDE SEQUENCE [LARGE SCALE GENOMIC DNA]</scope>
</reference>
<feature type="active site" description="Proton donor" evidence="16">
    <location>
        <position position="211"/>
    </location>
</feature>
<keyword evidence="10 16" id="KW-0133">Cell shape</keyword>
<evidence type="ECO:0000256" key="4">
    <source>
        <dbReference type="ARBA" id="ARBA00004752"/>
    </source>
</evidence>
<dbReference type="InterPro" id="IPR036318">
    <property type="entry name" value="FAD-bd_PCMH-like_sf"/>
</dbReference>
<evidence type="ECO:0000256" key="6">
    <source>
        <dbReference type="ARBA" id="ARBA00022618"/>
    </source>
</evidence>
<comment type="pathway">
    <text evidence="4 16">Cell wall biogenesis; peptidoglycan biosynthesis.</text>
</comment>
<sequence>MKIQNNILLKDYTTYKIGGPAKYFARIGNLEELREAFKIVKKENLPYFILGGGSNSLISDKGFNGLVILIENNEIKKYDNKLQISSGLILQDAINFATEYNLKGLEWGEGIPGMVGGAIRGNAGAFGGEIKNVLESIKTYDPESNMVKEYHNSEADFSYRNSIFKNKAYKEVILSAVFKLSYGKEKDIARKRNQYKLYRLENHPQEPSCGSVFKNIKDKKFLQHYLEKHSEIREQYIKNWIYKIPAAYFIAEAGLTGFQMGQAQVSPKHTNFIINKGKAEADEIARLISFIKSRVKERFGVRLQEEVQYIGWQ</sequence>
<dbReference type="HAMAP" id="MF_00037">
    <property type="entry name" value="MurB"/>
    <property type="match status" value="1"/>
</dbReference>
<gene>
    <name evidence="16" type="primary">murB</name>
    <name evidence="18" type="ORF">UR23_C0048G0007</name>
</gene>
<dbReference type="UniPathway" id="UPA00219"/>
<keyword evidence="6 16" id="KW-0132">Cell division</keyword>
<dbReference type="NCBIfam" id="NF010480">
    <property type="entry name" value="PRK13905.1"/>
    <property type="match status" value="1"/>
</dbReference>
<evidence type="ECO:0000256" key="7">
    <source>
        <dbReference type="ARBA" id="ARBA00022630"/>
    </source>
</evidence>
<proteinExistence type="inferred from homology"/>
<name>A0A0F9Z3D1_9BACT</name>
<dbReference type="GO" id="GO:0008360">
    <property type="term" value="P:regulation of cell shape"/>
    <property type="evidence" value="ECO:0007669"/>
    <property type="project" value="UniProtKB-KW"/>
</dbReference>
<dbReference type="GO" id="GO:0008762">
    <property type="term" value="F:UDP-N-acetylmuramate dehydrogenase activity"/>
    <property type="evidence" value="ECO:0007669"/>
    <property type="project" value="UniProtKB-UniRule"/>
</dbReference>
<evidence type="ECO:0000259" key="17">
    <source>
        <dbReference type="PROSITE" id="PS51387"/>
    </source>
</evidence>
<keyword evidence="9 16" id="KW-0521">NADP</keyword>
<evidence type="ECO:0000256" key="1">
    <source>
        <dbReference type="ARBA" id="ARBA00001974"/>
    </source>
</evidence>
<dbReference type="PANTHER" id="PTHR21071:SF4">
    <property type="entry name" value="UDP-N-ACETYLENOLPYRUVOYLGLUCOSAMINE REDUCTASE"/>
    <property type="match status" value="1"/>
</dbReference>
<comment type="similarity">
    <text evidence="16">Belongs to the MurB family.</text>
</comment>
<comment type="subcellular location">
    <subcellularLocation>
        <location evidence="3 16">Cytoplasm</location>
    </subcellularLocation>
</comment>
<organism evidence="18 19">
    <name type="scientific">Candidatus Roizmanbacteria bacterium GW2011_GWA2_32_13</name>
    <dbReference type="NCBI Taxonomy" id="1618475"/>
    <lineage>
        <taxon>Bacteria</taxon>
        <taxon>Candidatus Roizmaniibacteriota</taxon>
    </lineage>
</organism>
<dbReference type="Gene3D" id="3.30.465.10">
    <property type="match status" value="1"/>
</dbReference>
<dbReference type="InterPro" id="IPR011601">
    <property type="entry name" value="MurB_C"/>
</dbReference>
<dbReference type="EMBL" id="LBOK01000048">
    <property type="protein sequence ID" value="KKP33186.1"/>
    <property type="molecule type" value="Genomic_DNA"/>
</dbReference>
<accession>A0A0F9Z3D1</accession>
<dbReference type="Proteomes" id="UP000034349">
    <property type="component" value="Unassembled WGS sequence"/>
</dbReference>
<evidence type="ECO:0000313" key="18">
    <source>
        <dbReference type="EMBL" id="KKP33186.1"/>
    </source>
</evidence>
<keyword evidence="11 16" id="KW-0573">Peptidoglycan synthesis</keyword>
<keyword evidence="13 16" id="KW-0131">Cell cycle</keyword>
<dbReference type="Pfam" id="PF02873">
    <property type="entry name" value="MurB_C"/>
    <property type="match status" value="1"/>
</dbReference>
<dbReference type="InterPro" id="IPR016167">
    <property type="entry name" value="FAD-bd_PCMH_sub1"/>
</dbReference>
<evidence type="ECO:0000256" key="11">
    <source>
        <dbReference type="ARBA" id="ARBA00022984"/>
    </source>
</evidence>
<evidence type="ECO:0000256" key="16">
    <source>
        <dbReference type="HAMAP-Rule" id="MF_00037"/>
    </source>
</evidence>
<evidence type="ECO:0000256" key="13">
    <source>
        <dbReference type="ARBA" id="ARBA00023306"/>
    </source>
</evidence>
<evidence type="ECO:0000256" key="5">
    <source>
        <dbReference type="ARBA" id="ARBA00022490"/>
    </source>
</evidence>
<keyword evidence="12 16" id="KW-0560">Oxidoreductase</keyword>
<comment type="function">
    <text evidence="2 16">Cell wall formation.</text>
</comment>
<dbReference type="AlphaFoldDB" id="A0A0F9Z3D1"/>
<evidence type="ECO:0000256" key="10">
    <source>
        <dbReference type="ARBA" id="ARBA00022960"/>
    </source>
</evidence>
<dbReference type="SUPFAM" id="SSF56194">
    <property type="entry name" value="Uridine diphospho-N-Acetylenolpyruvylglucosamine reductase, MurB, C-terminal domain"/>
    <property type="match status" value="1"/>
</dbReference>